<dbReference type="OrthoDB" id="10377185at2759"/>
<dbReference type="PANTHER" id="PTHR36083">
    <property type="entry name" value="50S RIBOSOMAL PROTEIN L32, CHLOROPLASTIC"/>
    <property type="match status" value="1"/>
</dbReference>
<sequence>MARMLIHPMSSPAVIVSTNHAPHLRARAPCLRSHGFSGSQGSNGLDTLLMSASLSLCSNMAAATISVTCARSSRCVTKAGLSAHFSGESTRASVQAHEEERLDHSFKDVGMEMEDIIDGGSEFYTVESSFNPLSNGFFEEAEEGSELMAVPKKRTSRTKSRIRKNCWKRKANVAALKAYSLAKSLATGNSKSFFFESKTKEKEKE</sequence>
<comment type="caution">
    <text evidence="7">The sequence shown here is derived from an EMBL/GenBank/DDBJ whole genome shotgun (WGS) entry which is preliminary data.</text>
</comment>
<gene>
    <name evidence="7" type="ORF">FRX31_002723</name>
</gene>
<keyword evidence="4" id="KW-0687">Ribonucleoprotein</keyword>
<keyword evidence="8" id="KW-1185">Reference proteome</keyword>
<dbReference type="HAMAP" id="MF_00340">
    <property type="entry name" value="Ribosomal_bL32"/>
    <property type="match status" value="1"/>
</dbReference>
<name>A0A7J6XF70_THATH</name>
<evidence type="ECO:0000256" key="5">
    <source>
        <dbReference type="ARBA" id="ARBA00035280"/>
    </source>
</evidence>
<dbReference type="Proteomes" id="UP000554482">
    <property type="component" value="Unassembled WGS sequence"/>
</dbReference>
<dbReference type="GO" id="GO:0015934">
    <property type="term" value="C:large ribosomal subunit"/>
    <property type="evidence" value="ECO:0007669"/>
    <property type="project" value="InterPro"/>
</dbReference>
<comment type="subcellular location">
    <subcellularLocation>
        <location evidence="1">Plastid</location>
        <location evidence="1">Chloroplast</location>
    </subcellularLocation>
</comment>
<dbReference type="GO" id="GO:0006412">
    <property type="term" value="P:translation"/>
    <property type="evidence" value="ECO:0007669"/>
    <property type="project" value="InterPro"/>
</dbReference>
<dbReference type="InterPro" id="IPR044958">
    <property type="entry name" value="Ribosomal_bL32_plant/cyanobact"/>
</dbReference>
<keyword evidence="3 7" id="KW-0689">Ribosomal protein</keyword>
<evidence type="ECO:0000313" key="7">
    <source>
        <dbReference type="EMBL" id="KAF5207677.1"/>
    </source>
</evidence>
<evidence type="ECO:0000256" key="6">
    <source>
        <dbReference type="ARBA" id="ARBA00035431"/>
    </source>
</evidence>
<evidence type="ECO:0000256" key="3">
    <source>
        <dbReference type="ARBA" id="ARBA00022980"/>
    </source>
</evidence>
<accession>A0A7J6XF70</accession>
<dbReference type="InterPro" id="IPR002677">
    <property type="entry name" value="Ribosomal_bL32"/>
</dbReference>
<dbReference type="PANTHER" id="PTHR36083:SF1">
    <property type="entry name" value="LARGE RIBOSOMAL SUBUNIT PROTEIN BL32C"/>
    <property type="match status" value="1"/>
</dbReference>
<dbReference type="AlphaFoldDB" id="A0A7J6XF70"/>
<evidence type="ECO:0000256" key="1">
    <source>
        <dbReference type="ARBA" id="ARBA00004229"/>
    </source>
</evidence>
<dbReference type="GO" id="GO:0003735">
    <property type="term" value="F:structural constituent of ribosome"/>
    <property type="evidence" value="ECO:0007669"/>
    <property type="project" value="InterPro"/>
</dbReference>
<comment type="similarity">
    <text evidence="2">Belongs to the bacterial ribosomal protein bL32 family.</text>
</comment>
<dbReference type="EMBL" id="JABWDY010001099">
    <property type="protein sequence ID" value="KAF5207677.1"/>
    <property type="molecule type" value="Genomic_DNA"/>
</dbReference>
<protein>
    <recommendedName>
        <fullName evidence="5">Large ribosomal subunit protein bL32c</fullName>
    </recommendedName>
    <alternativeName>
        <fullName evidence="6">50S ribosomal protein L32, chloroplastic</fullName>
    </alternativeName>
</protein>
<organism evidence="7 8">
    <name type="scientific">Thalictrum thalictroides</name>
    <name type="common">Rue-anemone</name>
    <name type="synonym">Anemone thalictroides</name>
    <dbReference type="NCBI Taxonomy" id="46969"/>
    <lineage>
        <taxon>Eukaryota</taxon>
        <taxon>Viridiplantae</taxon>
        <taxon>Streptophyta</taxon>
        <taxon>Embryophyta</taxon>
        <taxon>Tracheophyta</taxon>
        <taxon>Spermatophyta</taxon>
        <taxon>Magnoliopsida</taxon>
        <taxon>Ranunculales</taxon>
        <taxon>Ranunculaceae</taxon>
        <taxon>Thalictroideae</taxon>
        <taxon>Thalictrum</taxon>
    </lineage>
</organism>
<proteinExistence type="inferred from homology"/>
<evidence type="ECO:0000256" key="2">
    <source>
        <dbReference type="ARBA" id="ARBA00008560"/>
    </source>
</evidence>
<reference evidence="7 8" key="1">
    <citation type="submission" date="2020-06" db="EMBL/GenBank/DDBJ databases">
        <title>Transcriptomic and genomic resources for Thalictrum thalictroides and T. hernandezii: Facilitating candidate gene discovery in an emerging model plant lineage.</title>
        <authorList>
            <person name="Arias T."/>
            <person name="Riano-Pachon D.M."/>
            <person name="Di Stilio V.S."/>
        </authorList>
    </citation>
    <scope>NUCLEOTIDE SEQUENCE [LARGE SCALE GENOMIC DNA]</scope>
    <source>
        <strain evidence="8">cv. WT478/WT964</strain>
        <tissue evidence="7">Leaves</tissue>
    </source>
</reference>
<evidence type="ECO:0000256" key="4">
    <source>
        <dbReference type="ARBA" id="ARBA00023274"/>
    </source>
</evidence>
<evidence type="ECO:0000313" key="8">
    <source>
        <dbReference type="Proteomes" id="UP000554482"/>
    </source>
</evidence>
<dbReference type="GO" id="GO:0009507">
    <property type="term" value="C:chloroplast"/>
    <property type="evidence" value="ECO:0007669"/>
    <property type="project" value="UniProtKB-SubCell"/>
</dbReference>